<protein>
    <submittedName>
        <fullName evidence="2">SGNH/GDSL hydrolase family protein</fullName>
    </submittedName>
</protein>
<dbReference type="CDD" id="cd00229">
    <property type="entry name" value="SGNH_hydrolase"/>
    <property type="match status" value="1"/>
</dbReference>
<evidence type="ECO:0000313" key="3">
    <source>
        <dbReference type="Proteomes" id="UP001370299"/>
    </source>
</evidence>
<dbReference type="SUPFAM" id="SSF52266">
    <property type="entry name" value="SGNH hydrolase"/>
    <property type="match status" value="1"/>
</dbReference>
<dbReference type="PANTHER" id="PTHR30383:SF5">
    <property type="entry name" value="SGNH HYDROLASE-TYPE ESTERASE DOMAIN-CONTAINING PROTEIN"/>
    <property type="match status" value="1"/>
</dbReference>
<evidence type="ECO:0000313" key="2">
    <source>
        <dbReference type="EMBL" id="MEK0170001.1"/>
    </source>
</evidence>
<dbReference type="Gene3D" id="3.40.50.1110">
    <property type="entry name" value="SGNH hydrolase"/>
    <property type="match status" value="1"/>
</dbReference>
<evidence type="ECO:0000259" key="1">
    <source>
        <dbReference type="Pfam" id="PF13472"/>
    </source>
</evidence>
<dbReference type="Pfam" id="PF13472">
    <property type="entry name" value="Lipase_GDSL_2"/>
    <property type="match status" value="1"/>
</dbReference>
<feature type="domain" description="SGNH hydrolase-type esterase" evidence="1">
    <location>
        <begin position="239"/>
        <end position="377"/>
    </location>
</feature>
<dbReference type="Gene3D" id="2.60.120.260">
    <property type="entry name" value="Galactose-binding domain-like"/>
    <property type="match status" value="1"/>
</dbReference>
<sequence length="392" mass="40935">MNGHERTTDRGRRRGSPRLVAGLVVALVSIVATGCSAAKTPEVAEPLATWNAAVADRTEAPANWVALGDSITEGQGASSRSTRWMDLTLDQLRTEHPTDGVTGGAGYLPAQFAVYAPDSTWGDWATARTGESQFDVTTPDLGYRSVAMQAGASRSYGFSGTGIDIWWARYPGSGDFTYSVDGAAPTTVATTGTASTGTTTTVDGLSSGEHTVTVTAVAPFSLLGFTIYDGDRDKGIHRYDSAHSGSTIATFTKDQEGFLTAMRRAAPDLITITLGGNDAANLTPDELGARYVAFLEALAALPSKPSLLVIGEFTPASSMTDGMAEPWSSYLAEIKRAAAKGGAAYVSMADTFPEADTSGSGIYSTDGIHPNDEGQRRIAKLVLATLAAHEGD</sequence>
<accession>A0ABU8Y7D1</accession>
<name>A0ABU8Y7D1_9MICO</name>
<dbReference type="RefSeq" id="WP_340195651.1">
    <property type="nucleotide sequence ID" value="NZ_JBBKAP010000004.1"/>
</dbReference>
<reference evidence="2 3" key="1">
    <citation type="submission" date="2024-03" db="EMBL/GenBank/DDBJ databases">
        <title>Whole genomes of four grape xylem sap localized bacterial endophytes.</title>
        <authorList>
            <person name="Kumar G."/>
            <person name="Savka M.A."/>
        </authorList>
    </citation>
    <scope>NUCLEOTIDE SEQUENCE [LARGE SCALE GENOMIC DNA]</scope>
    <source>
        <strain evidence="2 3">RIT_GXS8</strain>
    </source>
</reference>
<organism evidence="2 3">
    <name type="scientific">Curtobacterium citreum</name>
    <dbReference type="NCBI Taxonomy" id="2036"/>
    <lineage>
        <taxon>Bacteria</taxon>
        <taxon>Bacillati</taxon>
        <taxon>Actinomycetota</taxon>
        <taxon>Actinomycetes</taxon>
        <taxon>Micrococcales</taxon>
        <taxon>Microbacteriaceae</taxon>
        <taxon>Curtobacterium</taxon>
    </lineage>
</organism>
<comment type="caution">
    <text evidence="2">The sequence shown here is derived from an EMBL/GenBank/DDBJ whole genome shotgun (WGS) entry which is preliminary data.</text>
</comment>
<dbReference type="PANTHER" id="PTHR30383">
    <property type="entry name" value="THIOESTERASE 1/PROTEASE 1/LYSOPHOSPHOLIPASE L1"/>
    <property type="match status" value="1"/>
</dbReference>
<dbReference type="InterPro" id="IPR036514">
    <property type="entry name" value="SGNH_hydro_sf"/>
</dbReference>
<dbReference type="GO" id="GO:0016787">
    <property type="term" value="F:hydrolase activity"/>
    <property type="evidence" value="ECO:0007669"/>
    <property type="project" value="UniProtKB-KW"/>
</dbReference>
<gene>
    <name evidence="2" type="ORF">WMN62_00800</name>
</gene>
<dbReference type="EMBL" id="JBBLYY010000004">
    <property type="protein sequence ID" value="MEK0170001.1"/>
    <property type="molecule type" value="Genomic_DNA"/>
</dbReference>
<keyword evidence="2" id="KW-0378">Hydrolase</keyword>
<dbReference type="Proteomes" id="UP001370299">
    <property type="component" value="Unassembled WGS sequence"/>
</dbReference>
<dbReference type="PROSITE" id="PS51257">
    <property type="entry name" value="PROKAR_LIPOPROTEIN"/>
    <property type="match status" value="1"/>
</dbReference>
<dbReference type="InterPro" id="IPR051532">
    <property type="entry name" value="Ester_Hydrolysis_Enzymes"/>
</dbReference>
<keyword evidence="3" id="KW-1185">Reference proteome</keyword>
<proteinExistence type="predicted"/>
<dbReference type="InterPro" id="IPR013830">
    <property type="entry name" value="SGNH_hydro"/>
</dbReference>